<evidence type="ECO:0000313" key="1">
    <source>
        <dbReference type="EMBL" id="RGV50354.1"/>
    </source>
</evidence>
<sequence>MKNIVILSQAPLTPQIKRNNYVDEYLSVGYDVQFWDMSQIIHPGMKYNDELYESYLRSISSLFEFEHVLSGIDSPNTIFILDFDASWNTRKIFRILTKYHCYMVRVDMYANTSLHLTLKQKLSQLFSDRFRSILITRLEIYLYKIYAWIYNISSCKRYYSSSAIVNRTDKINHPDYEDFYFGESHPIIEGRYILFVDTNFGFHPDDIYFFKYSKIPTTEKFQMSLDKFFTYLESRYMMPIIIAAHPKSNYVNGEFGNRRIIKYQTKNLIIYADRVILQLCNTISWVTLANKPLIFVTTDDYDSLALQRKRLRFLASLLNKDVYNIEHCNFSDITFTTVAKEIRLYYIYTYLTDKEIERRKNIDILKDSYEKV</sequence>
<dbReference type="Proteomes" id="UP000284366">
    <property type="component" value="Unassembled WGS sequence"/>
</dbReference>
<protein>
    <submittedName>
        <fullName evidence="1">Uncharacterized protein</fullName>
    </submittedName>
</protein>
<comment type="caution">
    <text evidence="1">The sequence shown here is derived from an EMBL/GenBank/DDBJ whole genome shotgun (WGS) entry which is preliminary data.</text>
</comment>
<gene>
    <name evidence="1" type="ORF">DWW09_14690</name>
</gene>
<proteinExistence type="predicted"/>
<reference evidence="1 2" key="1">
    <citation type="submission" date="2018-08" db="EMBL/GenBank/DDBJ databases">
        <title>A genome reference for cultivated species of the human gut microbiota.</title>
        <authorList>
            <person name="Zou Y."/>
            <person name="Xue W."/>
            <person name="Luo G."/>
        </authorList>
    </citation>
    <scope>NUCLEOTIDE SEQUENCE [LARGE SCALE GENOMIC DNA]</scope>
    <source>
        <strain evidence="1 2">AF14-27</strain>
    </source>
</reference>
<dbReference type="RefSeq" id="WP_118047581.1">
    <property type="nucleotide sequence ID" value="NZ_JADNLF010000011.1"/>
</dbReference>
<accession>A0A412XYL0</accession>
<organism evidence="1 2">
    <name type="scientific">Bacteroides clarus</name>
    <dbReference type="NCBI Taxonomy" id="626929"/>
    <lineage>
        <taxon>Bacteria</taxon>
        <taxon>Pseudomonadati</taxon>
        <taxon>Bacteroidota</taxon>
        <taxon>Bacteroidia</taxon>
        <taxon>Bacteroidales</taxon>
        <taxon>Bacteroidaceae</taxon>
        <taxon>Bacteroides</taxon>
    </lineage>
</organism>
<evidence type="ECO:0000313" key="2">
    <source>
        <dbReference type="Proteomes" id="UP000284366"/>
    </source>
</evidence>
<dbReference type="AlphaFoldDB" id="A0A412XYL0"/>
<dbReference type="GeneID" id="61678716"/>
<dbReference type="EMBL" id="QRZG01000030">
    <property type="protein sequence ID" value="RGV50354.1"/>
    <property type="molecule type" value="Genomic_DNA"/>
</dbReference>
<name>A0A412XYL0_9BACE</name>